<name>X1FLB8_9ZZZZ</name>
<proteinExistence type="predicted"/>
<protein>
    <recommendedName>
        <fullName evidence="3">DNA methylase N-4/N-6 domain-containing protein</fullName>
    </recommendedName>
</protein>
<evidence type="ECO:0000256" key="1">
    <source>
        <dbReference type="ARBA" id="ARBA00022603"/>
    </source>
</evidence>
<dbReference type="InterPro" id="IPR029063">
    <property type="entry name" value="SAM-dependent_MTases_sf"/>
</dbReference>
<dbReference type="SUPFAM" id="SSF53335">
    <property type="entry name" value="S-adenosyl-L-methionine-dependent methyltransferases"/>
    <property type="match status" value="1"/>
</dbReference>
<dbReference type="EMBL" id="BARU01010189">
    <property type="protein sequence ID" value="GAH45767.1"/>
    <property type="molecule type" value="Genomic_DNA"/>
</dbReference>
<dbReference type="GO" id="GO:0032259">
    <property type="term" value="P:methylation"/>
    <property type="evidence" value="ECO:0007669"/>
    <property type="project" value="UniProtKB-KW"/>
</dbReference>
<dbReference type="GO" id="GO:0003677">
    <property type="term" value="F:DNA binding"/>
    <property type="evidence" value="ECO:0007669"/>
    <property type="project" value="InterPro"/>
</dbReference>
<evidence type="ECO:0000313" key="4">
    <source>
        <dbReference type="EMBL" id="GAH45767.1"/>
    </source>
</evidence>
<dbReference type="GO" id="GO:0008170">
    <property type="term" value="F:N-methyltransferase activity"/>
    <property type="evidence" value="ECO:0007669"/>
    <property type="project" value="InterPro"/>
</dbReference>
<sequence>MNDLDAQQLVDSSLSHSEFVKQLSEYLSVSERTIYGWVGDKFKKIENKRDILIFKLSLLGWTQREIADAVVRAGYEKEYSQQAVQLKLQEFADLQKLVKLLFQDGKGKSISEIVEDNREKHAIDEILAWAIVLEDKHDVDKLEMLNEKIDGLSCKPRPYDCWNFSSPHDLFGDEYPGRTPGQLLLQLLYFYTKQGDLVVDPMAGSGTMVDVCLLMNRKCLF</sequence>
<comment type="caution">
    <text evidence="4">The sequence shown here is derived from an EMBL/GenBank/DDBJ whole genome shotgun (WGS) entry which is preliminary data.</text>
</comment>
<keyword evidence="1" id="KW-0489">Methyltransferase</keyword>
<keyword evidence="2" id="KW-0808">Transferase</keyword>
<evidence type="ECO:0000259" key="3">
    <source>
        <dbReference type="Pfam" id="PF01555"/>
    </source>
</evidence>
<gene>
    <name evidence="4" type="ORF">S03H2_19504</name>
</gene>
<feature type="non-terminal residue" evidence="4">
    <location>
        <position position="221"/>
    </location>
</feature>
<dbReference type="AlphaFoldDB" id="X1FLB8"/>
<dbReference type="Gene3D" id="3.40.50.150">
    <property type="entry name" value="Vaccinia Virus protein VP39"/>
    <property type="match status" value="1"/>
</dbReference>
<organism evidence="4">
    <name type="scientific">marine sediment metagenome</name>
    <dbReference type="NCBI Taxonomy" id="412755"/>
    <lineage>
        <taxon>unclassified sequences</taxon>
        <taxon>metagenomes</taxon>
        <taxon>ecological metagenomes</taxon>
    </lineage>
</organism>
<dbReference type="InterPro" id="IPR002941">
    <property type="entry name" value="DNA_methylase_N4/N6"/>
</dbReference>
<evidence type="ECO:0000256" key="2">
    <source>
        <dbReference type="ARBA" id="ARBA00022679"/>
    </source>
</evidence>
<reference evidence="4" key="1">
    <citation type="journal article" date="2014" name="Front. Microbiol.">
        <title>High frequency of phylogenetically diverse reductive dehalogenase-homologous genes in deep subseafloor sedimentary metagenomes.</title>
        <authorList>
            <person name="Kawai M."/>
            <person name="Futagami T."/>
            <person name="Toyoda A."/>
            <person name="Takaki Y."/>
            <person name="Nishi S."/>
            <person name="Hori S."/>
            <person name="Arai W."/>
            <person name="Tsubouchi T."/>
            <person name="Morono Y."/>
            <person name="Uchiyama I."/>
            <person name="Ito T."/>
            <person name="Fujiyama A."/>
            <person name="Inagaki F."/>
            <person name="Takami H."/>
        </authorList>
    </citation>
    <scope>NUCLEOTIDE SEQUENCE</scope>
    <source>
        <strain evidence="4">Expedition CK06-06</strain>
    </source>
</reference>
<dbReference type="Pfam" id="PF01555">
    <property type="entry name" value="N6_N4_Mtase"/>
    <property type="match status" value="1"/>
</dbReference>
<feature type="domain" description="DNA methylase N-4/N-6" evidence="3">
    <location>
        <begin position="139"/>
        <end position="219"/>
    </location>
</feature>
<accession>X1FLB8</accession>